<dbReference type="PATRIC" id="fig|1450449.3.peg.1922"/>
<feature type="transmembrane region" description="Helical" evidence="1">
    <location>
        <begin position="73"/>
        <end position="92"/>
    </location>
</feature>
<gene>
    <name evidence="2" type="ORF">AK33_09675</name>
</gene>
<dbReference type="AlphaFoldDB" id="A0A011MGJ0"/>
<dbReference type="OrthoDB" id="9922368at2"/>
<reference evidence="2 3" key="1">
    <citation type="journal article" date="2014" name="Genome Announc.">
        <title>Genome Sequence of a Presumptive Mannheimia haemolytica Strain with an A1/A6-Cross-Reactive Serotype from a White-Tailed Deer (Odocoileus virginianus).</title>
        <authorList>
            <person name="Lawrence P.K."/>
            <person name="Bey R.F."/>
            <person name="Wiener B."/>
            <person name="Kittichotirat W."/>
            <person name="Bumgarner R.E."/>
        </authorList>
    </citation>
    <scope>NUCLEOTIDE SEQUENCE [LARGE SCALE GENOMIC DNA]</scope>
    <source>
        <strain evidence="2 3">PKL10</strain>
    </source>
</reference>
<dbReference type="EMBL" id="JANJ01000007">
    <property type="protein sequence ID" value="EXI61606.1"/>
    <property type="molecule type" value="Genomic_DNA"/>
</dbReference>
<protein>
    <submittedName>
        <fullName evidence="2">Uncharacterized protein</fullName>
    </submittedName>
</protein>
<comment type="caution">
    <text evidence="2">The sequence shown here is derived from an EMBL/GenBank/DDBJ whole genome shotgun (WGS) entry which is preliminary data.</text>
</comment>
<keyword evidence="1" id="KW-1133">Transmembrane helix</keyword>
<name>A0A011MGJ0_9PAST</name>
<accession>A0A011MGJ0</accession>
<evidence type="ECO:0000313" key="3">
    <source>
        <dbReference type="Proteomes" id="UP000054123"/>
    </source>
</evidence>
<keyword evidence="1" id="KW-0812">Transmembrane</keyword>
<feature type="transmembrane region" description="Helical" evidence="1">
    <location>
        <begin position="98"/>
        <end position="120"/>
    </location>
</feature>
<proteinExistence type="predicted"/>
<keyword evidence="3" id="KW-1185">Reference proteome</keyword>
<keyword evidence="1" id="KW-0472">Membrane</keyword>
<sequence length="134" mass="14791">MNQKPQTDAQLLATMRDLVKVQQANQAVKEKELAVEQERIKSNEKIALASIEAQKGDRNEQIKAVSKMHTQRNIIIGIVIIAVVAVIFVSMFTNNTAFALEVLKIGGALLAGYIAGFGRGKTTALEQQRRNEEE</sequence>
<dbReference type="RefSeq" id="WP_042803947.1">
    <property type="nucleotide sequence ID" value="NZ_AVSP01000005.1"/>
</dbReference>
<dbReference type="Proteomes" id="UP000054123">
    <property type="component" value="Unassembled WGS sequence"/>
</dbReference>
<evidence type="ECO:0000256" key="1">
    <source>
        <dbReference type="SAM" id="Phobius"/>
    </source>
</evidence>
<evidence type="ECO:0000313" key="2">
    <source>
        <dbReference type="EMBL" id="EXI61606.1"/>
    </source>
</evidence>
<organism evidence="2 3">
    <name type="scientific">Mannheimia granulomatis</name>
    <dbReference type="NCBI Taxonomy" id="85402"/>
    <lineage>
        <taxon>Bacteria</taxon>
        <taxon>Pseudomonadati</taxon>
        <taxon>Pseudomonadota</taxon>
        <taxon>Gammaproteobacteria</taxon>
        <taxon>Pasteurellales</taxon>
        <taxon>Pasteurellaceae</taxon>
        <taxon>Mannheimia</taxon>
    </lineage>
</organism>